<reference evidence="1 2" key="1">
    <citation type="submission" date="2009-03" db="EMBL/GenBank/DDBJ databases">
        <authorList>
            <person name="Warren W."/>
            <person name="Ye L."/>
            <person name="Minx P."/>
            <person name="Worley K."/>
            <person name="Gibbs R."/>
            <person name="Wilson R.K."/>
        </authorList>
    </citation>
    <scope>NUCLEOTIDE SEQUENCE [LARGE SCALE GENOMIC DNA]</scope>
</reference>
<dbReference type="PANTHER" id="PTHR46254">
    <property type="entry name" value="PROTEIN GVQW1-RELATED"/>
    <property type="match status" value="1"/>
</dbReference>
<dbReference type="OMA" id="YCARPLI"/>
<dbReference type="Ensembl" id="ENSCJAT00000121176.1">
    <property type="protein sequence ID" value="ENSCJAP00000079594.1"/>
    <property type="gene ID" value="ENSCJAG00000086928.1"/>
</dbReference>
<accession>A0A8I3VV49</accession>
<reference evidence="1" key="2">
    <citation type="submission" date="2025-08" db="UniProtKB">
        <authorList>
            <consortium name="Ensembl"/>
        </authorList>
    </citation>
    <scope>IDENTIFICATION</scope>
</reference>
<proteinExistence type="predicted"/>
<evidence type="ECO:0000313" key="1">
    <source>
        <dbReference type="Ensembl" id="ENSCJAP00000079594.1"/>
    </source>
</evidence>
<organism evidence="1 2">
    <name type="scientific">Callithrix jacchus</name>
    <name type="common">White-tufted-ear marmoset</name>
    <name type="synonym">Simia Jacchus</name>
    <dbReference type="NCBI Taxonomy" id="9483"/>
    <lineage>
        <taxon>Eukaryota</taxon>
        <taxon>Metazoa</taxon>
        <taxon>Chordata</taxon>
        <taxon>Craniata</taxon>
        <taxon>Vertebrata</taxon>
        <taxon>Euteleostomi</taxon>
        <taxon>Mammalia</taxon>
        <taxon>Eutheria</taxon>
        <taxon>Euarchontoglires</taxon>
        <taxon>Primates</taxon>
        <taxon>Haplorrhini</taxon>
        <taxon>Platyrrhini</taxon>
        <taxon>Cebidae</taxon>
        <taxon>Callitrichinae</taxon>
        <taxon>Callithrix</taxon>
        <taxon>Callithrix</taxon>
    </lineage>
</organism>
<dbReference type="AlphaFoldDB" id="A0A8I3VV49"/>
<protein>
    <submittedName>
        <fullName evidence="1">Uncharacterized protein</fullName>
    </submittedName>
</protein>
<name>A0A8I3VV49_CALJA</name>
<reference evidence="1" key="3">
    <citation type="submission" date="2025-09" db="UniProtKB">
        <authorList>
            <consortium name="Ensembl"/>
        </authorList>
    </citation>
    <scope>IDENTIFICATION</scope>
</reference>
<sequence length="115" mass="12526">ESSIISQIILIQKIFWRQVLTVAQVGVQWCNRSSLHPRPPGLRQSSHLSLPSRGDYRLSPPCLANFLAFLETGPHCVAQAGLKLLGSSDPPASAFQSVGVTGVNYCARPLIYILI</sequence>
<keyword evidence="2" id="KW-1185">Reference proteome</keyword>
<dbReference type="GeneTree" id="ENSGT00940000167556"/>
<dbReference type="PRINTS" id="PR02045">
    <property type="entry name" value="F138DOMAIN"/>
</dbReference>
<evidence type="ECO:0000313" key="2">
    <source>
        <dbReference type="Proteomes" id="UP000008225"/>
    </source>
</evidence>
<dbReference type="Proteomes" id="UP000008225">
    <property type="component" value="Chromosome 12"/>
</dbReference>